<proteinExistence type="inferred from homology"/>
<comment type="similarity">
    <text evidence="1">Belongs to the F420H(2)-dependent quinone reductase family.</text>
</comment>
<evidence type="ECO:0000256" key="1">
    <source>
        <dbReference type="ARBA" id="ARBA00008710"/>
    </source>
</evidence>
<comment type="catalytic activity">
    <reaction evidence="2">
        <text>oxidized coenzyme F420-(gamma-L-Glu)(n) + a quinol + H(+) = reduced coenzyme F420-(gamma-L-Glu)(n) + a quinone</text>
        <dbReference type="Rhea" id="RHEA:39663"/>
        <dbReference type="Rhea" id="RHEA-COMP:12939"/>
        <dbReference type="Rhea" id="RHEA-COMP:14378"/>
        <dbReference type="ChEBI" id="CHEBI:15378"/>
        <dbReference type="ChEBI" id="CHEBI:24646"/>
        <dbReference type="ChEBI" id="CHEBI:132124"/>
        <dbReference type="ChEBI" id="CHEBI:133980"/>
        <dbReference type="ChEBI" id="CHEBI:139511"/>
    </reaction>
</comment>
<dbReference type="InterPro" id="IPR004378">
    <property type="entry name" value="F420H2_quin_Rdtase"/>
</dbReference>
<evidence type="ECO:0000313" key="4">
    <source>
        <dbReference type="Proteomes" id="UP000625682"/>
    </source>
</evidence>
<dbReference type="AlphaFoldDB" id="A0A917NN21"/>
<reference evidence="3" key="2">
    <citation type="submission" date="2020-09" db="EMBL/GenBank/DDBJ databases">
        <authorList>
            <person name="Sun Q."/>
            <person name="Zhou Y."/>
        </authorList>
    </citation>
    <scope>NUCLEOTIDE SEQUENCE</scope>
    <source>
        <strain evidence="3">CGMCC 4.7272</strain>
    </source>
</reference>
<name>A0A917NN21_9ACTN</name>
<dbReference type="InterPro" id="IPR012349">
    <property type="entry name" value="Split_barrel_FMN-bd"/>
</dbReference>
<sequence>MPLEGEYEASPTQWVREQVELYESSGGTEGTTLLDTGMPVVLLTTRGARSGKIRRTPLMRVEHDGVYAVVASLGGAPKHPVWYYNVLADPHVDIQDGPVRQDRVAREVTGEEKSVWWERAVAAFPQYADYQKKTDREIPVFVLEPADGS</sequence>
<dbReference type="GO" id="GO:0005886">
    <property type="term" value="C:plasma membrane"/>
    <property type="evidence" value="ECO:0007669"/>
    <property type="project" value="TreeGrafter"/>
</dbReference>
<dbReference type="EMBL" id="BMMU01000002">
    <property type="protein sequence ID" value="GGJ13168.1"/>
    <property type="molecule type" value="Genomic_DNA"/>
</dbReference>
<dbReference type="Pfam" id="PF04075">
    <property type="entry name" value="F420H2_quin_red"/>
    <property type="match status" value="1"/>
</dbReference>
<dbReference type="GO" id="GO:0016491">
    <property type="term" value="F:oxidoreductase activity"/>
    <property type="evidence" value="ECO:0007669"/>
    <property type="project" value="InterPro"/>
</dbReference>
<dbReference type="Proteomes" id="UP000625682">
    <property type="component" value="Unassembled WGS sequence"/>
</dbReference>
<dbReference type="Gene3D" id="2.30.110.10">
    <property type="entry name" value="Electron Transport, Fmn-binding Protein, Chain A"/>
    <property type="match status" value="1"/>
</dbReference>
<protein>
    <submittedName>
        <fullName evidence="3">Nitroreductase</fullName>
    </submittedName>
</protein>
<comment type="caution">
    <text evidence="3">The sequence shown here is derived from an EMBL/GenBank/DDBJ whole genome shotgun (WGS) entry which is preliminary data.</text>
</comment>
<organism evidence="3 4">
    <name type="scientific">Streptomyces lacrimifluminis</name>
    <dbReference type="NCBI Taxonomy" id="1500077"/>
    <lineage>
        <taxon>Bacteria</taxon>
        <taxon>Bacillati</taxon>
        <taxon>Actinomycetota</taxon>
        <taxon>Actinomycetes</taxon>
        <taxon>Kitasatosporales</taxon>
        <taxon>Streptomycetaceae</taxon>
        <taxon>Streptomyces</taxon>
    </lineage>
</organism>
<evidence type="ECO:0000256" key="2">
    <source>
        <dbReference type="ARBA" id="ARBA00049106"/>
    </source>
</evidence>
<dbReference type="PANTHER" id="PTHR39428:SF3">
    <property type="entry name" value="DEAZAFLAVIN-DEPENDENT NITROREDUCTASE"/>
    <property type="match status" value="1"/>
</dbReference>
<dbReference type="RefSeq" id="WP_189145745.1">
    <property type="nucleotide sequence ID" value="NZ_BAABER010000006.1"/>
</dbReference>
<dbReference type="NCBIfam" id="TIGR00026">
    <property type="entry name" value="hi_GC_TIGR00026"/>
    <property type="match status" value="1"/>
</dbReference>
<dbReference type="PANTHER" id="PTHR39428">
    <property type="entry name" value="F420H(2)-DEPENDENT QUINONE REDUCTASE RV1261C"/>
    <property type="match status" value="1"/>
</dbReference>
<gene>
    <name evidence="3" type="ORF">GCM10012282_06910</name>
</gene>
<accession>A0A917NN21</accession>
<keyword evidence="4" id="KW-1185">Reference proteome</keyword>
<reference evidence="3" key="1">
    <citation type="journal article" date="2014" name="Int. J. Syst. Evol. Microbiol.">
        <title>Complete genome sequence of Corynebacterium casei LMG S-19264T (=DSM 44701T), isolated from a smear-ripened cheese.</title>
        <authorList>
            <consortium name="US DOE Joint Genome Institute (JGI-PGF)"/>
            <person name="Walter F."/>
            <person name="Albersmeier A."/>
            <person name="Kalinowski J."/>
            <person name="Ruckert C."/>
        </authorList>
    </citation>
    <scope>NUCLEOTIDE SEQUENCE</scope>
    <source>
        <strain evidence="3">CGMCC 4.7272</strain>
    </source>
</reference>
<evidence type="ECO:0000313" key="3">
    <source>
        <dbReference type="EMBL" id="GGJ13168.1"/>
    </source>
</evidence>
<dbReference type="GO" id="GO:0070967">
    <property type="term" value="F:coenzyme F420 binding"/>
    <property type="evidence" value="ECO:0007669"/>
    <property type="project" value="TreeGrafter"/>
</dbReference>